<evidence type="ECO:0000313" key="2">
    <source>
        <dbReference type="EMBL" id="NKI30867.1"/>
    </source>
</evidence>
<evidence type="ECO:0000256" key="1">
    <source>
        <dbReference type="SAM" id="SignalP"/>
    </source>
</evidence>
<gene>
    <name evidence="2" type="ORF">HCU67_02855</name>
</gene>
<sequence length="792" mass="89142">MKISKLIGSILMFLVFGASSVLTAQTHFDQFLENYEQNGQVPREIAYLHLNKNVFLEGEQLAFKAYLWDRTNQRPANASRNLYVKLKTKKGAIISEQMLLLENGASFGLIEIDSIAAENGTVVLQAFTDYMRNFDETNHFEEEITILNSTGETVGAPKTSKPKLELFSEGGSLALNKENVIRIRLNGEPATKTNVHEVLIEDEGGIVLEKVKLGKLGEGQFLLNPKKNKTYFARYGTQEPINLSKTLGKAKQTLSIKNIGENLAITSYTNLNSSEKLVLAIHNGKNVKALDVQFDENGESVQIIPLNDLFDGMNIFTLCNEYGSLIAERYYYKISAKNNETSKLDYSFSIDGDSIRLTLKGIGKNELYNTLSASILPKKTKSYDRHHSLLSYTEIVPFTKGQIPLARKYFENVNAKNIYDLNNALITVSNTKNWNNGIKKAGEMQFLPENGITLYGTVNKGGANFIANGTFYSDARSGIVEEGSNTFKIDGVFPVAQEKLVLMEVNKKGEFEKPGVFLRFTPMSIPKPNLPKLEFPKLVKLEESQSESEFTEYALFQKVTVLDEVEVVAKKEEKRRDSIRDRSRGRVDFFDIDDTSRNLPLYVYLNQFGFTMTQTFNGQVNIFNRNPNNPTNNIPAVFLDDFFLIDFDFLYGFRMDIVDYVEINRDGASGLRRGGGGIIKIYTDPQKFAKSKFKKFDFGYQVPLGFELPKKYITPDYLSFNGKLFSDYGVIGWEPLLNIDEENNINLTLYNPGLSNLKLTLEGVVNGNQLISKELDIDISGNQGASFPSNKL</sequence>
<keyword evidence="3" id="KW-1185">Reference proteome</keyword>
<evidence type="ECO:0008006" key="4">
    <source>
        <dbReference type="Google" id="ProtNLM"/>
    </source>
</evidence>
<dbReference type="RefSeq" id="WP_168551093.1">
    <property type="nucleotide sequence ID" value="NZ_JAAWWL010000001.1"/>
</dbReference>
<accession>A0ABX1GPZ9</accession>
<name>A0ABX1GPZ9_9FLAO</name>
<dbReference type="Proteomes" id="UP000718451">
    <property type="component" value="Unassembled WGS sequence"/>
</dbReference>
<feature type="signal peptide" evidence="1">
    <location>
        <begin position="1"/>
        <end position="24"/>
    </location>
</feature>
<evidence type="ECO:0000313" key="3">
    <source>
        <dbReference type="Proteomes" id="UP000718451"/>
    </source>
</evidence>
<reference evidence="2 3" key="1">
    <citation type="submission" date="2020-04" db="EMBL/GenBank/DDBJ databases">
        <authorList>
            <person name="Yoon J."/>
        </authorList>
    </citation>
    <scope>NUCLEOTIDE SEQUENCE [LARGE SCALE GENOMIC DNA]</scope>
    <source>
        <strain evidence="2 3">DJ-13</strain>
    </source>
</reference>
<organism evidence="2 3">
    <name type="scientific">Croceivirga thetidis</name>
    <dbReference type="NCBI Taxonomy" id="2721623"/>
    <lineage>
        <taxon>Bacteria</taxon>
        <taxon>Pseudomonadati</taxon>
        <taxon>Bacteroidota</taxon>
        <taxon>Flavobacteriia</taxon>
        <taxon>Flavobacteriales</taxon>
        <taxon>Flavobacteriaceae</taxon>
        <taxon>Croceivirga</taxon>
    </lineage>
</organism>
<protein>
    <recommendedName>
        <fullName evidence="4">TonB-dependent receptor plug domain-containing protein</fullName>
    </recommendedName>
</protein>
<dbReference type="EMBL" id="JAAWWL010000001">
    <property type="protein sequence ID" value="NKI30867.1"/>
    <property type="molecule type" value="Genomic_DNA"/>
</dbReference>
<comment type="caution">
    <text evidence="2">The sequence shown here is derived from an EMBL/GenBank/DDBJ whole genome shotgun (WGS) entry which is preliminary data.</text>
</comment>
<proteinExistence type="predicted"/>
<feature type="chain" id="PRO_5047229622" description="TonB-dependent receptor plug domain-containing protein" evidence="1">
    <location>
        <begin position="25"/>
        <end position="792"/>
    </location>
</feature>
<keyword evidence="1" id="KW-0732">Signal</keyword>